<name>A0A6B0TV58_IXORI</name>
<organism evidence="2">
    <name type="scientific">Ixodes ricinus</name>
    <name type="common">Common tick</name>
    <name type="synonym">Acarus ricinus</name>
    <dbReference type="NCBI Taxonomy" id="34613"/>
    <lineage>
        <taxon>Eukaryota</taxon>
        <taxon>Metazoa</taxon>
        <taxon>Ecdysozoa</taxon>
        <taxon>Arthropoda</taxon>
        <taxon>Chelicerata</taxon>
        <taxon>Arachnida</taxon>
        <taxon>Acari</taxon>
        <taxon>Parasitiformes</taxon>
        <taxon>Ixodida</taxon>
        <taxon>Ixodoidea</taxon>
        <taxon>Ixodidae</taxon>
        <taxon>Ixodinae</taxon>
        <taxon>Ixodes</taxon>
    </lineage>
</organism>
<proteinExistence type="predicted"/>
<dbReference type="AlphaFoldDB" id="A0A6B0TV58"/>
<evidence type="ECO:0000313" key="2">
    <source>
        <dbReference type="EMBL" id="MXU83198.1"/>
    </source>
</evidence>
<evidence type="ECO:0000256" key="1">
    <source>
        <dbReference type="SAM" id="SignalP"/>
    </source>
</evidence>
<protein>
    <submittedName>
        <fullName evidence="2">Putative secreted protein</fullName>
    </submittedName>
</protein>
<keyword evidence="1" id="KW-0732">Signal</keyword>
<feature type="signal peptide" evidence="1">
    <location>
        <begin position="1"/>
        <end position="21"/>
    </location>
</feature>
<feature type="chain" id="PRO_5025608279" evidence="1">
    <location>
        <begin position="22"/>
        <end position="74"/>
    </location>
</feature>
<accession>A0A6B0TV58</accession>
<sequence>MRFHGSWAFFFLCFFLGWVRSLQILRGKCTICGRRCAGSWRDGLKNRVFRSIWGACRPLVSPCSVSLPCRHAPI</sequence>
<dbReference type="EMBL" id="GIFC01001115">
    <property type="protein sequence ID" value="MXU83198.1"/>
    <property type="molecule type" value="Transcribed_RNA"/>
</dbReference>
<reference evidence="2" key="1">
    <citation type="submission" date="2019-12" db="EMBL/GenBank/DDBJ databases">
        <title>An insight into the sialome of adult female Ixodes ricinus ticks feeding for 6 days.</title>
        <authorList>
            <person name="Perner J."/>
            <person name="Ribeiro J.M.C."/>
        </authorList>
    </citation>
    <scope>NUCLEOTIDE SEQUENCE</scope>
    <source>
        <strain evidence="2">Semi-engorged</strain>
        <tissue evidence="2">Salivary glands</tissue>
    </source>
</reference>